<feature type="coiled-coil region" evidence="3">
    <location>
        <begin position="587"/>
        <end position="618"/>
    </location>
</feature>
<name>A0A9W7G0M3_9STRA</name>
<dbReference type="GO" id="GO:0016316">
    <property type="term" value="F:phosphatidylinositol-3,4-bisphosphate 4-phosphatase activity"/>
    <property type="evidence" value="ECO:0007669"/>
    <property type="project" value="InterPro"/>
</dbReference>
<dbReference type="OrthoDB" id="159395at2759"/>
<feature type="region of interest" description="Disordered" evidence="4">
    <location>
        <begin position="802"/>
        <end position="832"/>
    </location>
</feature>
<dbReference type="EMBL" id="BRXZ01007271">
    <property type="protein sequence ID" value="GMI26306.1"/>
    <property type="molecule type" value="Genomic_DNA"/>
</dbReference>
<evidence type="ECO:0000256" key="3">
    <source>
        <dbReference type="SAM" id="Coils"/>
    </source>
</evidence>
<keyword evidence="3" id="KW-0175">Coiled coil</keyword>
<evidence type="ECO:0000256" key="4">
    <source>
        <dbReference type="SAM" id="MobiDB-lite"/>
    </source>
</evidence>
<organism evidence="5 6">
    <name type="scientific">Triparma retinervis</name>
    <dbReference type="NCBI Taxonomy" id="2557542"/>
    <lineage>
        <taxon>Eukaryota</taxon>
        <taxon>Sar</taxon>
        <taxon>Stramenopiles</taxon>
        <taxon>Ochrophyta</taxon>
        <taxon>Bolidophyceae</taxon>
        <taxon>Parmales</taxon>
        <taxon>Triparmaceae</taxon>
        <taxon>Triparma</taxon>
    </lineage>
</organism>
<dbReference type="InterPro" id="IPR039034">
    <property type="entry name" value="INPP4"/>
</dbReference>
<dbReference type="PANTHER" id="PTHR12187">
    <property type="entry name" value="AGAP000124-PA"/>
    <property type="match status" value="1"/>
</dbReference>
<evidence type="ECO:0000313" key="5">
    <source>
        <dbReference type="EMBL" id="GMI26306.1"/>
    </source>
</evidence>
<evidence type="ECO:0000256" key="1">
    <source>
        <dbReference type="ARBA" id="ARBA00022801"/>
    </source>
</evidence>
<evidence type="ECO:0000313" key="6">
    <source>
        <dbReference type="Proteomes" id="UP001165082"/>
    </source>
</evidence>
<keyword evidence="2" id="KW-0443">Lipid metabolism</keyword>
<dbReference type="PANTHER" id="PTHR12187:SF11">
    <property type="entry name" value="PHOSPHATIDYLINOSITOL-3,4-BISPHOSPHATE 4-PHOSPHATASE"/>
    <property type="match status" value="1"/>
</dbReference>
<keyword evidence="6" id="KW-1185">Reference proteome</keyword>
<sequence>MKSAVSTSLNNAYDNGKLAGLRKLAAGTNDLYYAVVETTHDEEGGSKKQYTERVGKGSVRVEGPPINTRRLSFANTFRVSQPGVVKVRVMVAHGGAIKMGVEVKDLEVFSSSVTVSFNDNDGVMSGSGSWDGGEVVCSGFRRPSDTVGGEGWTITKPRTGEGWRCLERSFCVPLKGEGGGDFEGDFEDICKPTGVMKVNGAFADGDGGGAPTAEPPPTPRPQGYCAERTFESAVTLKLTGGWMRLMSRHAHVSAAALNEEVEELKAREGASDGEVFSDGEVGVKGSLVVKGIGGRKEGEGEERKRGRIKVYRRVKGEVFERFLGGGEWREEGGDQISTSIVITAPQIAFYDHDGLGSLVFYISGFSPSKKGSSPDLACEIGLKRLAEKKDAQGEVKGERMKLKTEPLSPKGEDEATVDKGWIEVDFKIEGGSSVPPMEKAPSPLPSNAELGLLDVVGVKASPVTSVDGGLPPTGSRCVFPVLSSSWLSTHLNDRMMDCREIDQMQRNMNGFKVTEEDGRTEPSKRRFPGNFKPSAAKLQGNLGGIPINLHTQLFVREEGEKGGGERYCYTTCGAPADHGKGFKKGGLKRLEERLRTNAERASNARLELLRQLEIHKENNGGSPYVRGDDVRMTKMRDNVEQKERIVVEGKWEVARRRAIVGSQAAAIGVTTYLNALSDPEKARKYAERWKENGFVITFEGMLSAAGKELGMIEDASVAVDMLRDMTVLVEKGGKGEEHVEDVKVDLGAVRGRIRITVVLNEDTYEAVVPEGLRGGATVRFYPVLFQMGVDIKQWGKNLVTTSHTSRGGPKTAASVGNFVEDESGSGSGDSEPVAADLLTELNNKALTRLNKYYHNVENFGYAGSEGKEIPIHPSLGKLFNFVQEGGRRIQHGVLDAGGDAGRDVGGGGVIYCKSGKDRTGMGVTLREKAWAEARWTKRKGEGKTPEEEGSVDGDRLVYVLRRFGTRIYVCEKNVGKATYAFNALQAKFMPQDLKPPPECLAKMFDYEKVET</sequence>
<protein>
    <submittedName>
        <fullName evidence="5">Uncharacterized protein</fullName>
    </submittedName>
</protein>
<feature type="compositionally biased region" description="Basic and acidic residues" evidence="4">
    <location>
        <begin position="42"/>
        <end position="55"/>
    </location>
</feature>
<reference evidence="5" key="1">
    <citation type="submission" date="2022-07" db="EMBL/GenBank/DDBJ databases">
        <title>Genome analysis of Parmales, a sister group of diatoms, reveals the evolutionary specialization of diatoms from phago-mixotrophs to photoautotrophs.</title>
        <authorList>
            <person name="Ban H."/>
            <person name="Sato S."/>
            <person name="Yoshikawa S."/>
            <person name="Kazumasa Y."/>
            <person name="Nakamura Y."/>
            <person name="Ichinomiya M."/>
            <person name="Saitoh K."/>
            <person name="Sato N."/>
            <person name="Blanc-Mathieu R."/>
            <person name="Endo H."/>
            <person name="Kuwata A."/>
            <person name="Ogata H."/>
        </authorList>
    </citation>
    <scope>NUCLEOTIDE SEQUENCE</scope>
</reference>
<feature type="region of interest" description="Disordered" evidence="4">
    <location>
        <begin position="42"/>
        <end position="62"/>
    </location>
</feature>
<keyword evidence="1" id="KW-0378">Hydrolase</keyword>
<accession>A0A9W7G0M3</accession>
<dbReference type="Proteomes" id="UP001165082">
    <property type="component" value="Unassembled WGS sequence"/>
</dbReference>
<dbReference type="AlphaFoldDB" id="A0A9W7G0M3"/>
<proteinExistence type="predicted"/>
<dbReference type="GO" id="GO:0005737">
    <property type="term" value="C:cytoplasm"/>
    <property type="evidence" value="ECO:0007669"/>
    <property type="project" value="TreeGrafter"/>
</dbReference>
<comment type="caution">
    <text evidence="5">The sequence shown here is derived from an EMBL/GenBank/DDBJ whole genome shotgun (WGS) entry which is preliminary data.</text>
</comment>
<evidence type="ECO:0000256" key="2">
    <source>
        <dbReference type="ARBA" id="ARBA00023098"/>
    </source>
</evidence>
<gene>
    <name evidence="5" type="ORF">TrRE_jg7460</name>
</gene>